<dbReference type="PANTHER" id="PTHR43861">
    <property type="entry name" value="TRANS-ACONITATE 2-METHYLTRANSFERASE-RELATED"/>
    <property type="match status" value="1"/>
</dbReference>
<dbReference type="SUPFAM" id="SSF53335">
    <property type="entry name" value="S-adenosyl-L-methionine-dependent methyltransferases"/>
    <property type="match status" value="1"/>
</dbReference>
<evidence type="ECO:0000313" key="1">
    <source>
        <dbReference type="EMBL" id="OGZ24841.1"/>
    </source>
</evidence>
<sequence>MRNPQEYYNTHSQGYVQKWDLSPEGLKRPRNYYRLKIIESIIKLASIKPGERVIEVGCGTGLVLREVLKITKPIYGTDISSEMLQRVKDSVLKDKKVSIVNDLSEPNPGSDVLLAQDDLLKSKLPHKFFDKVLSMEVLRYNDDLPRCLGNIHAIMKEGGIFVFTVTNLFSFSLFPIKYSLRKLFNKIDQDKELVQYFVTERSIRKELSRANFSMIAFERTGLLLSNQFIGQLVEKLSKIPILNHFSDTFIIAAQAS</sequence>
<dbReference type="Pfam" id="PF13489">
    <property type="entry name" value="Methyltransf_23"/>
    <property type="match status" value="1"/>
</dbReference>
<name>A0A1G2EHL2_9BACT</name>
<gene>
    <name evidence="1" type="ORF">A2896_01615</name>
</gene>
<dbReference type="PANTHER" id="PTHR43861:SF1">
    <property type="entry name" value="TRANS-ACONITATE 2-METHYLTRANSFERASE"/>
    <property type="match status" value="1"/>
</dbReference>
<dbReference type="InterPro" id="IPR029063">
    <property type="entry name" value="SAM-dependent_MTases_sf"/>
</dbReference>
<protein>
    <recommendedName>
        <fullName evidence="3">Methyltransferase type 11 domain-containing protein</fullName>
    </recommendedName>
</protein>
<organism evidence="1 2">
    <name type="scientific">Candidatus Nealsonbacteria bacterium RIFCSPLOWO2_01_FULL_43_32</name>
    <dbReference type="NCBI Taxonomy" id="1801672"/>
    <lineage>
        <taxon>Bacteria</taxon>
        <taxon>Candidatus Nealsoniibacteriota</taxon>
    </lineage>
</organism>
<accession>A0A1G2EHL2</accession>
<comment type="caution">
    <text evidence="1">The sequence shown here is derived from an EMBL/GenBank/DDBJ whole genome shotgun (WGS) entry which is preliminary data.</text>
</comment>
<dbReference type="AlphaFoldDB" id="A0A1G2EHL2"/>
<dbReference type="STRING" id="1801672.A2896_01615"/>
<proteinExistence type="predicted"/>
<evidence type="ECO:0000313" key="2">
    <source>
        <dbReference type="Proteomes" id="UP000178647"/>
    </source>
</evidence>
<reference evidence="1 2" key="1">
    <citation type="journal article" date="2016" name="Nat. Commun.">
        <title>Thousands of microbial genomes shed light on interconnected biogeochemical processes in an aquifer system.</title>
        <authorList>
            <person name="Anantharaman K."/>
            <person name="Brown C.T."/>
            <person name="Hug L.A."/>
            <person name="Sharon I."/>
            <person name="Castelle C.J."/>
            <person name="Probst A.J."/>
            <person name="Thomas B.C."/>
            <person name="Singh A."/>
            <person name="Wilkins M.J."/>
            <person name="Karaoz U."/>
            <person name="Brodie E.L."/>
            <person name="Williams K.H."/>
            <person name="Hubbard S.S."/>
            <person name="Banfield J.F."/>
        </authorList>
    </citation>
    <scope>NUCLEOTIDE SEQUENCE [LARGE SCALE GENOMIC DNA]</scope>
</reference>
<dbReference type="CDD" id="cd02440">
    <property type="entry name" value="AdoMet_MTases"/>
    <property type="match status" value="1"/>
</dbReference>
<dbReference type="EMBL" id="MHMH01000003">
    <property type="protein sequence ID" value="OGZ24841.1"/>
    <property type="molecule type" value="Genomic_DNA"/>
</dbReference>
<dbReference type="Gene3D" id="3.40.50.150">
    <property type="entry name" value="Vaccinia Virus protein VP39"/>
    <property type="match status" value="1"/>
</dbReference>
<dbReference type="Proteomes" id="UP000178647">
    <property type="component" value="Unassembled WGS sequence"/>
</dbReference>
<evidence type="ECO:0008006" key="3">
    <source>
        <dbReference type="Google" id="ProtNLM"/>
    </source>
</evidence>